<evidence type="ECO:0000313" key="4">
    <source>
        <dbReference type="Proteomes" id="UP000237968"/>
    </source>
</evidence>
<keyword evidence="4" id="KW-1185">Reference proteome</keyword>
<dbReference type="InterPro" id="IPR013517">
    <property type="entry name" value="FG-GAP"/>
</dbReference>
<dbReference type="Pfam" id="PF01839">
    <property type="entry name" value="FG-GAP"/>
    <property type="match status" value="1"/>
</dbReference>
<evidence type="ECO:0000313" key="3">
    <source>
        <dbReference type="EMBL" id="PRQ02801.1"/>
    </source>
</evidence>
<dbReference type="Proteomes" id="UP000237968">
    <property type="component" value="Unassembled WGS sequence"/>
</dbReference>
<proteinExistence type="predicted"/>
<keyword evidence="1" id="KW-0732">Signal</keyword>
<dbReference type="RefSeq" id="WP_106391501.1">
    <property type="nucleotide sequence ID" value="NZ_PVNK01000111.1"/>
</dbReference>
<dbReference type="InterPro" id="IPR028994">
    <property type="entry name" value="Integrin_alpha_N"/>
</dbReference>
<dbReference type="OrthoDB" id="5487371at2"/>
<accession>A0A2S9YCS3</accession>
<reference evidence="3 4" key="1">
    <citation type="submission" date="2018-03" db="EMBL/GenBank/DDBJ databases">
        <title>Draft Genome Sequences of the Obligatory Marine Myxobacteria Enhygromyxa salina SWB005.</title>
        <authorList>
            <person name="Poehlein A."/>
            <person name="Moghaddam J.A."/>
            <person name="Harms H."/>
            <person name="Alanjari M."/>
            <person name="Koenig G.M."/>
            <person name="Daniel R."/>
            <person name="Schaeberle T.F."/>
        </authorList>
    </citation>
    <scope>NUCLEOTIDE SEQUENCE [LARGE SCALE GENOMIC DNA]</scope>
    <source>
        <strain evidence="3 4">SWB005</strain>
    </source>
</reference>
<organism evidence="3 4">
    <name type="scientific">Enhygromyxa salina</name>
    <dbReference type="NCBI Taxonomy" id="215803"/>
    <lineage>
        <taxon>Bacteria</taxon>
        <taxon>Pseudomonadati</taxon>
        <taxon>Myxococcota</taxon>
        <taxon>Polyangia</taxon>
        <taxon>Nannocystales</taxon>
        <taxon>Nannocystaceae</taxon>
        <taxon>Enhygromyxa</taxon>
    </lineage>
</organism>
<evidence type="ECO:0000256" key="2">
    <source>
        <dbReference type="SAM" id="MobiDB-lite"/>
    </source>
</evidence>
<protein>
    <submittedName>
        <fullName evidence="3">FG-GAP repeat protein</fullName>
    </submittedName>
</protein>
<dbReference type="PANTHER" id="PTHR46580">
    <property type="entry name" value="SENSOR KINASE-RELATED"/>
    <property type="match status" value="1"/>
</dbReference>
<dbReference type="Gene3D" id="2.130.10.130">
    <property type="entry name" value="Integrin alpha, N-terminal"/>
    <property type="match status" value="3"/>
</dbReference>
<comment type="caution">
    <text evidence="3">The sequence shown here is derived from an EMBL/GenBank/DDBJ whole genome shotgun (WGS) entry which is preliminary data.</text>
</comment>
<dbReference type="AlphaFoldDB" id="A0A2S9YCS3"/>
<sequence>MTQAQASTILARLGLSAGLLSSALLLAAGCGRLVELEDREPFGTAGSGPDGGDDEGNNDLGEDPNSGGSISESCYDGELTPGELCQVQPPDDLDAGIDPCALSIADFDDDGRPDLAVPNSNFLYPGAPDVANVLRGYGNGKFAPTQAYDAGAELPVGLAVGDFDGDGRVDIATANFEAEAAYILRNLGGSGGGSGGGGTMGFAAASGVGVESIASSIESGDFNGDGLDDLIVNTPSGVALLQGGASGVDWMYTLDVGTGQSEHAKLVDLDNDGRLDLASAVSDSLNGDRVVVFHGGGDGTFPERVEYPLGGTPGWIVAGDLNMDGDLDLAVSESSVNKVALLLGNSLGGFSPRTEIDVCEGPQSVAIGDMNNDGASDLVVGCLDADRIELWLQVEDGAFELVRWWGTGSRPVSLQLGDLNLDGQLDIAWANQLSDTVGVVISHI</sequence>
<evidence type="ECO:0000256" key="1">
    <source>
        <dbReference type="ARBA" id="ARBA00022729"/>
    </source>
</evidence>
<feature type="region of interest" description="Disordered" evidence="2">
    <location>
        <begin position="40"/>
        <end position="74"/>
    </location>
</feature>
<dbReference type="SUPFAM" id="SSF69318">
    <property type="entry name" value="Integrin alpha N-terminal domain"/>
    <property type="match status" value="1"/>
</dbReference>
<dbReference type="EMBL" id="PVNK01000111">
    <property type="protein sequence ID" value="PRQ02801.1"/>
    <property type="molecule type" value="Genomic_DNA"/>
</dbReference>
<dbReference type="Pfam" id="PF13517">
    <property type="entry name" value="FG-GAP_3"/>
    <property type="match status" value="3"/>
</dbReference>
<name>A0A2S9YCS3_9BACT</name>
<gene>
    <name evidence="3" type="ORF">ENSA5_20660</name>
</gene>
<feature type="compositionally biased region" description="Acidic residues" evidence="2">
    <location>
        <begin position="51"/>
        <end position="62"/>
    </location>
</feature>